<dbReference type="AlphaFoldDB" id="A0A1G6BRN0"/>
<keyword evidence="1" id="KW-0663">Pyridoxal phosphate</keyword>
<dbReference type="Gene3D" id="3.40.640.10">
    <property type="entry name" value="Type I PLP-dependent aspartate aminotransferase-like (Major domain)"/>
    <property type="match status" value="1"/>
</dbReference>
<feature type="domain" description="Aminotransferase class V" evidence="2">
    <location>
        <begin position="62"/>
        <end position="368"/>
    </location>
</feature>
<evidence type="ECO:0000313" key="3">
    <source>
        <dbReference type="EMBL" id="SDB23238.1"/>
    </source>
</evidence>
<gene>
    <name evidence="3" type="ORF">SAMN02982931_01764</name>
</gene>
<keyword evidence="3" id="KW-0456">Lyase</keyword>
<organism evidence="3 4">
    <name type="scientific">Bauldia litoralis</name>
    <dbReference type="NCBI Taxonomy" id="665467"/>
    <lineage>
        <taxon>Bacteria</taxon>
        <taxon>Pseudomonadati</taxon>
        <taxon>Pseudomonadota</taxon>
        <taxon>Alphaproteobacteria</taxon>
        <taxon>Hyphomicrobiales</taxon>
        <taxon>Kaistiaceae</taxon>
        <taxon>Bauldia</taxon>
    </lineage>
</organism>
<dbReference type="PANTHER" id="PTHR43586:SF15">
    <property type="entry name" value="BLR3095 PROTEIN"/>
    <property type="match status" value="1"/>
</dbReference>
<evidence type="ECO:0000256" key="1">
    <source>
        <dbReference type="ARBA" id="ARBA00022898"/>
    </source>
</evidence>
<proteinExistence type="predicted"/>
<protein>
    <submittedName>
        <fullName evidence="3">Selenocysteine lyase/Cysteine desulfurase</fullName>
    </submittedName>
</protein>
<sequence length="377" mass="39944">MTITHGATPLIPPQQFIGLDGITHLAAGGETPALRSHTAAVERFLTDKSGGMPGRNRLFETAGRVRGKVARLFDLEAGDIGFLLNASEGLTVAAAGLGAGPGDNVVVAGADFPSVVLAATGLRRAGVEIRAAGSGLVATTDDYAAAVDEKTRAIFVSHVSHLTGARQDLAALRAVADAVGARLIVDVSHAAGAVPVDGRLCDIVVSCCYKWLLSVHGCGLFCVNHRRWPDLMPRTIGWHAIIETETGQPLLGHTLKPGIERFESGNVPFLAIHVLENGLDTLMAIDAADREAHCEALTRRLRDGLVARGLDVLTPEPAERRAGNVCIAMEASERVEAGLREHGVLVWAGEERVRFSPYLYNDADDIDRCLDALGKVL</sequence>
<evidence type="ECO:0000313" key="4">
    <source>
        <dbReference type="Proteomes" id="UP000199071"/>
    </source>
</evidence>
<dbReference type="GO" id="GO:0016829">
    <property type="term" value="F:lyase activity"/>
    <property type="evidence" value="ECO:0007669"/>
    <property type="project" value="UniProtKB-KW"/>
</dbReference>
<dbReference type="SUPFAM" id="SSF53383">
    <property type="entry name" value="PLP-dependent transferases"/>
    <property type="match status" value="1"/>
</dbReference>
<dbReference type="STRING" id="665467.SAMN02982931_01764"/>
<dbReference type="PANTHER" id="PTHR43586">
    <property type="entry name" value="CYSTEINE DESULFURASE"/>
    <property type="match status" value="1"/>
</dbReference>
<evidence type="ECO:0000259" key="2">
    <source>
        <dbReference type="Pfam" id="PF00266"/>
    </source>
</evidence>
<dbReference type="RefSeq" id="WP_175478355.1">
    <property type="nucleotide sequence ID" value="NZ_FMXQ01000003.1"/>
</dbReference>
<name>A0A1G6BRN0_9HYPH</name>
<dbReference type="Proteomes" id="UP000199071">
    <property type="component" value="Unassembled WGS sequence"/>
</dbReference>
<dbReference type="InterPro" id="IPR000192">
    <property type="entry name" value="Aminotrans_V_dom"/>
</dbReference>
<reference evidence="3 4" key="1">
    <citation type="submission" date="2016-10" db="EMBL/GenBank/DDBJ databases">
        <authorList>
            <person name="de Groot N.N."/>
        </authorList>
    </citation>
    <scope>NUCLEOTIDE SEQUENCE [LARGE SCALE GENOMIC DNA]</scope>
    <source>
        <strain evidence="3 4">ATCC 35022</strain>
    </source>
</reference>
<dbReference type="InterPro" id="IPR015422">
    <property type="entry name" value="PyrdxlP-dep_Trfase_small"/>
</dbReference>
<dbReference type="Gene3D" id="3.90.1150.10">
    <property type="entry name" value="Aspartate Aminotransferase, domain 1"/>
    <property type="match status" value="1"/>
</dbReference>
<dbReference type="InterPro" id="IPR015424">
    <property type="entry name" value="PyrdxlP-dep_Trfase"/>
</dbReference>
<dbReference type="InterPro" id="IPR015421">
    <property type="entry name" value="PyrdxlP-dep_Trfase_major"/>
</dbReference>
<dbReference type="EMBL" id="FMXQ01000003">
    <property type="protein sequence ID" value="SDB23238.1"/>
    <property type="molecule type" value="Genomic_DNA"/>
</dbReference>
<keyword evidence="4" id="KW-1185">Reference proteome</keyword>
<dbReference type="Pfam" id="PF00266">
    <property type="entry name" value="Aminotran_5"/>
    <property type="match status" value="1"/>
</dbReference>
<accession>A0A1G6BRN0</accession>